<name>A0AAV7MKH1_PLEWA</name>
<feature type="region of interest" description="Disordered" evidence="1">
    <location>
        <begin position="1"/>
        <end position="56"/>
    </location>
</feature>
<dbReference type="AlphaFoldDB" id="A0AAV7MKH1"/>
<accession>A0AAV7MKH1</accession>
<evidence type="ECO:0000313" key="2">
    <source>
        <dbReference type="EMBL" id="KAJ1101563.1"/>
    </source>
</evidence>
<feature type="compositionally biased region" description="Acidic residues" evidence="1">
    <location>
        <begin position="16"/>
        <end position="37"/>
    </location>
</feature>
<gene>
    <name evidence="2" type="ORF">NDU88_006630</name>
</gene>
<evidence type="ECO:0000313" key="3">
    <source>
        <dbReference type="Proteomes" id="UP001066276"/>
    </source>
</evidence>
<reference evidence="2" key="1">
    <citation type="journal article" date="2022" name="bioRxiv">
        <title>Sequencing and chromosome-scale assembly of the giantPleurodeles waltlgenome.</title>
        <authorList>
            <person name="Brown T."/>
            <person name="Elewa A."/>
            <person name="Iarovenko S."/>
            <person name="Subramanian E."/>
            <person name="Araus A.J."/>
            <person name="Petzold A."/>
            <person name="Susuki M."/>
            <person name="Suzuki K.-i.T."/>
            <person name="Hayashi T."/>
            <person name="Toyoda A."/>
            <person name="Oliveira C."/>
            <person name="Osipova E."/>
            <person name="Leigh N.D."/>
            <person name="Simon A."/>
            <person name="Yun M.H."/>
        </authorList>
    </citation>
    <scope>NUCLEOTIDE SEQUENCE</scope>
    <source>
        <strain evidence="2">20211129_DDA</strain>
        <tissue evidence="2">Liver</tissue>
    </source>
</reference>
<dbReference type="Proteomes" id="UP001066276">
    <property type="component" value="Chromosome 10"/>
</dbReference>
<proteinExistence type="predicted"/>
<dbReference type="EMBL" id="JANPWB010000014">
    <property type="protein sequence ID" value="KAJ1101563.1"/>
    <property type="molecule type" value="Genomic_DNA"/>
</dbReference>
<comment type="caution">
    <text evidence="2">The sequence shown here is derived from an EMBL/GenBank/DDBJ whole genome shotgun (WGS) entry which is preliminary data.</text>
</comment>
<sequence length="144" mass="15570">MRPRSDSDPFSYGYEYGEEFEDSLDPSDYQDDPDMDWAQDLGGASGLDTSPDAGVLSPTVATAEGATYRMVVSRAAEVVGLELPTVEVSSNLLTEVLQPGASTSEPLLPFNKALTNVLFGYMVQTQHRGSCEQDYRSPPSAHAE</sequence>
<evidence type="ECO:0000256" key="1">
    <source>
        <dbReference type="SAM" id="MobiDB-lite"/>
    </source>
</evidence>
<keyword evidence="3" id="KW-1185">Reference proteome</keyword>
<protein>
    <submittedName>
        <fullName evidence="2">Uncharacterized protein</fullName>
    </submittedName>
</protein>
<organism evidence="2 3">
    <name type="scientific">Pleurodeles waltl</name>
    <name type="common">Iberian ribbed newt</name>
    <dbReference type="NCBI Taxonomy" id="8319"/>
    <lineage>
        <taxon>Eukaryota</taxon>
        <taxon>Metazoa</taxon>
        <taxon>Chordata</taxon>
        <taxon>Craniata</taxon>
        <taxon>Vertebrata</taxon>
        <taxon>Euteleostomi</taxon>
        <taxon>Amphibia</taxon>
        <taxon>Batrachia</taxon>
        <taxon>Caudata</taxon>
        <taxon>Salamandroidea</taxon>
        <taxon>Salamandridae</taxon>
        <taxon>Pleurodelinae</taxon>
        <taxon>Pleurodeles</taxon>
    </lineage>
</organism>